<dbReference type="NCBIfam" id="NF003548">
    <property type="entry name" value="PRK05205.1-4"/>
    <property type="match status" value="1"/>
</dbReference>
<accession>A0A252F2I5</accession>
<comment type="function">
    <text evidence="5">Also displays a weak uracil phosphoribosyltransferase activity which is not physiologically significant.</text>
</comment>
<dbReference type="InterPro" id="IPR050137">
    <property type="entry name" value="PyrR_bifunctional"/>
</dbReference>
<keyword evidence="3 5" id="KW-0805">Transcription regulation</keyword>
<dbReference type="AlphaFoldDB" id="A0A252F2I5"/>
<comment type="function">
    <text evidence="5">Regulates transcriptional attenuation of the pyrimidine nucleotide (pyr) operon by binding in a uridine-dependent manner to specific sites on pyr mRNA. This disrupts an antiterminator hairpin in the RNA and favors formation of a downstream transcription terminator, leading to a reduced expression of downstream genes.</text>
</comment>
<evidence type="ECO:0000313" key="7">
    <source>
        <dbReference type="EMBL" id="OUM19942.1"/>
    </source>
</evidence>
<evidence type="ECO:0000313" key="8">
    <source>
        <dbReference type="Proteomes" id="UP000194903"/>
    </source>
</evidence>
<evidence type="ECO:0000259" key="6">
    <source>
        <dbReference type="Pfam" id="PF00156"/>
    </source>
</evidence>
<evidence type="ECO:0000256" key="5">
    <source>
        <dbReference type="HAMAP-Rule" id="MF_01219"/>
    </source>
</evidence>
<dbReference type="GO" id="GO:0004845">
    <property type="term" value="F:uracil phosphoribosyltransferase activity"/>
    <property type="evidence" value="ECO:0007669"/>
    <property type="project" value="UniProtKB-UniRule"/>
</dbReference>
<dbReference type="InterPro" id="IPR029057">
    <property type="entry name" value="PRTase-like"/>
</dbReference>
<dbReference type="PANTHER" id="PTHR11608">
    <property type="entry name" value="BIFUNCTIONAL PROTEIN PYRR"/>
    <property type="match status" value="1"/>
</dbReference>
<evidence type="ECO:0000256" key="1">
    <source>
        <dbReference type="ARBA" id="ARBA00005565"/>
    </source>
</evidence>
<dbReference type="NCBIfam" id="NF003549">
    <property type="entry name" value="PRK05205.1-5"/>
    <property type="match status" value="1"/>
</dbReference>
<dbReference type="SUPFAM" id="SSF53271">
    <property type="entry name" value="PRTase-like"/>
    <property type="match status" value="1"/>
</dbReference>
<dbReference type="InterPro" id="IPR023050">
    <property type="entry name" value="PyrR"/>
</dbReference>
<sequence>MKQVKKAEIMDENAMRRAINRISYEIIEHNHGSTGIVLAGVRTRGVFLAERIADKIGEVEGTRPPLVSLDITAFRDDKQGGTDAAQLPVIEDIEHSSVIIVDDVLSTGRTVRAAMEAVLHMGRAQCIQLAALIDRGHRELPIRPDYVGKNLPTSRAETVRVYMKEYDGRDCVAILTDAEAEQE</sequence>
<dbReference type="Proteomes" id="UP000194903">
    <property type="component" value="Unassembled WGS sequence"/>
</dbReference>
<dbReference type="HAMAP" id="MF_01219">
    <property type="entry name" value="PyrR"/>
    <property type="match status" value="1"/>
</dbReference>
<comment type="caution">
    <text evidence="7">The sequence shown here is derived from an EMBL/GenBank/DDBJ whole genome shotgun (WGS) entry which is preliminary data.</text>
</comment>
<keyword evidence="4 5" id="KW-0804">Transcription</keyword>
<gene>
    <name evidence="5" type="primary">pyrR</name>
    <name evidence="7" type="ORF">CBW42_10710</name>
</gene>
<evidence type="ECO:0000256" key="3">
    <source>
        <dbReference type="ARBA" id="ARBA00023015"/>
    </source>
</evidence>
<name>A0A252F2I5_9FIRM</name>
<reference evidence="7 8" key="1">
    <citation type="submission" date="2017-05" db="EMBL/GenBank/DDBJ databases">
        <title>Butyricicoccus porcorum sp. nov. a butyrate-producing bacterium from the swine intestinal tract.</title>
        <authorList>
            <person name="Trachsel J."/>
            <person name="Humphrey S."/>
            <person name="Allen H.K."/>
        </authorList>
    </citation>
    <scope>NUCLEOTIDE SEQUENCE [LARGE SCALE GENOMIC DNA]</scope>
    <source>
        <strain evidence="7">BB10</strain>
    </source>
</reference>
<comment type="similarity">
    <text evidence="1 5">Belongs to the purine/pyrimidine phosphoribosyltransferase family. PyrR subfamily.</text>
</comment>
<comment type="catalytic activity">
    <reaction evidence="5">
        <text>UMP + diphosphate = 5-phospho-alpha-D-ribose 1-diphosphate + uracil</text>
        <dbReference type="Rhea" id="RHEA:13017"/>
        <dbReference type="ChEBI" id="CHEBI:17568"/>
        <dbReference type="ChEBI" id="CHEBI:33019"/>
        <dbReference type="ChEBI" id="CHEBI:57865"/>
        <dbReference type="ChEBI" id="CHEBI:58017"/>
        <dbReference type="EC" id="2.4.2.9"/>
    </reaction>
</comment>
<protein>
    <recommendedName>
        <fullName evidence="5">Bifunctional protein PyrR</fullName>
    </recommendedName>
    <domain>
        <recommendedName>
            <fullName evidence="5">Pyrimidine operon regulatory protein</fullName>
        </recommendedName>
    </domain>
    <domain>
        <recommendedName>
            <fullName evidence="5">Uracil phosphoribosyltransferase</fullName>
            <shortName evidence="5">UPRTase</shortName>
            <ecNumber evidence="5">2.4.2.9</ecNumber>
        </recommendedName>
    </domain>
</protein>
<keyword evidence="5" id="KW-0694">RNA-binding</keyword>
<dbReference type="PANTHER" id="PTHR11608:SF0">
    <property type="entry name" value="BIFUNCTIONAL PROTEIN PYRR"/>
    <property type="match status" value="1"/>
</dbReference>
<proteinExistence type="inferred from homology"/>
<dbReference type="OrthoDB" id="9802227at2"/>
<dbReference type="FunFam" id="3.40.50.2020:FF:000020">
    <property type="entry name" value="Bifunctional protein PyrR"/>
    <property type="match status" value="1"/>
</dbReference>
<feature type="short sequence motif" description="PRPP-binding" evidence="5">
    <location>
        <begin position="98"/>
        <end position="110"/>
    </location>
</feature>
<dbReference type="Pfam" id="PF00156">
    <property type="entry name" value="Pribosyltran"/>
    <property type="match status" value="1"/>
</dbReference>
<organism evidence="7 8">
    <name type="scientific">Butyricicoccus porcorum</name>
    <dbReference type="NCBI Taxonomy" id="1945634"/>
    <lineage>
        <taxon>Bacteria</taxon>
        <taxon>Bacillati</taxon>
        <taxon>Bacillota</taxon>
        <taxon>Clostridia</taxon>
        <taxon>Eubacteriales</taxon>
        <taxon>Butyricicoccaceae</taxon>
        <taxon>Butyricicoccus</taxon>
    </lineage>
</organism>
<dbReference type="GO" id="GO:0003723">
    <property type="term" value="F:RNA binding"/>
    <property type="evidence" value="ECO:0007669"/>
    <property type="project" value="UniProtKB-UniRule"/>
</dbReference>
<keyword evidence="5 7" id="KW-0808">Transferase</keyword>
<feature type="domain" description="Phosphoribosyltransferase" evidence="6">
    <location>
        <begin position="8"/>
        <end position="152"/>
    </location>
</feature>
<dbReference type="Gene3D" id="3.40.50.2020">
    <property type="match status" value="1"/>
</dbReference>
<keyword evidence="8" id="KW-1185">Reference proteome</keyword>
<dbReference type="GO" id="GO:0006353">
    <property type="term" value="P:DNA-templated transcription termination"/>
    <property type="evidence" value="ECO:0007669"/>
    <property type="project" value="UniProtKB-UniRule"/>
</dbReference>
<dbReference type="EMBL" id="NHOC01000009">
    <property type="protein sequence ID" value="OUM19942.1"/>
    <property type="molecule type" value="Genomic_DNA"/>
</dbReference>
<evidence type="ECO:0000256" key="4">
    <source>
        <dbReference type="ARBA" id="ARBA00023163"/>
    </source>
</evidence>
<evidence type="ECO:0000256" key="2">
    <source>
        <dbReference type="ARBA" id="ARBA00022472"/>
    </source>
</evidence>
<keyword evidence="5 7" id="KW-0328">Glycosyltransferase</keyword>
<dbReference type="EC" id="2.4.2.9" evidence="5"/>
<dbReference type="InterPro" id="IPR000836">
    <property type="entry name" value="PRTase_dom"/>
</dbReference>
<comment type="subunit">
    <text evidence="5">Homodimer and homohexamer; in equilibrium.</text>
</comment>
<dbReference type="RefSeq" id="WP_087021176.1">
    <property type="nucleotide sequence ID" value="NZ_CP178353.1"/>
</dbReference>
<keyword evidence="2 5" id="KW-0806">Transcription termination</keyword>
<dbReference type="CDD" id="cd06223">
    <property type="entry name" value="PRTases_typeI"/>
    <property type="match status" value="1"/>
</dbReference>